<evidence type="ECO:0000313" key="1">
    <source>
        <dbReference type="EMBL" id="GAI46415.1"/>
    </source>
</evidence>
<organism evidence="1">
    <name type="scientific">marine sediment metagenome</name>
    <dbReference type="NCBI Taxonomy" id="412755"/>
    <lineage>
        <taxon>unclassified sequences</taxon>
        <taxon>metagenomes</taxon>
        <taxon>ecological metagenomes</taxon>
    </lineage>
</organism>
<dbReference type="AlphaFoldDB" id="X1Q5R3"/>
<protein>
    <submittedName>
        <fullName evidence="1">Uncharacterized protein</fullName>
    </submittedName>
</protein>
<proteinExistence type="predicted"/>
<gene>
    <name evidence="1" type="ORF">S06H3_41773</name>
</gene>
<accession>X1Q5R3</accession>
<reference evidence="1" key="1">
    <citation type="journal article" date="2014" name="Front. Microbiol.">
        <title>High frequency of phylogenetically diverse reductive dehalogenase-homologous genes in deep subseafloor sedimentary metagenomes.</title>
        <authorList>
            <person name="Kawai M."/>
            <person name="Futagami T."/>
            <person name="Toyoda A."/>
            <person name="Takaki Y."/>
            <person name="Nishi S."/>
            <person name="Hori S."/>
            <person name="Arai W."/>
            <person name="Tsubouchi T."/>
            <person name="Morono Y."/>
            <person name="Uchiyama I."/>
            <person name="Ito T."/>
            <person name="Fujiyama A."/>
            <person name="Inagaki F."/>
            <person name="Takami H."/>
        </authorList>
    </citation>
    <scope>NUCLEOTIDE SEQUENCE</scope>
    <source>
        <strain evidence="1">Expedition CK06-06</strain>
    </source>
</reference>
<dbReference type="EMBL" id="BARV01025778">
    <property type="protein sequence ID" value="GAI46415.1"/>
    <property type="molecule type" value="Genomic_DNA"/>
</dbReference>
<feature type="non-terminal residue" evidence="1">
    <location>
        <position position="1"/>
    </location>
</feature>
<sequence length="108" mass="12767">WIDHRLMRNGFIQVMTHKDLVLYLFLVLAADRNGVSFYRKEKICETVSLDFNQFEIAKDRLINMKLIAFEGYSVLSPNGYYQVLPIENKAPDYSKQITEKLTDKLFRE</sequence>
<name>X1Q5R3_9ZZZZ</name>
<comment type="caution">
    <text evidence="1">The sequence shown here is derived from an EMBL/GenBank/DDBJ whole genome shotgun (WGS) entry which is preliminary data.</text>
</comment>